<comment type="caution">
    <text evidence="1">The sequence shown here is derived from an EMBL/GenBank/DDBJ whole genome shotgun (WGS) entry which is preliminary data.</text>
</comment>
<accession>A0A0F9AY66</accession>
<name>A0A0F9AY66_9ZZZZ</name>
<sequence>IIDTALMLRLRQALLLAEADLRARLGGLPSIPVDEEWRLTPRRLDFTLTLIEQRVTLLRSALEIV</sequence>
<gene>
    <name evidence="1" type="ORF">LCGC14_2794510</name>
</gene>
<dbReference type="EMBL" id="LAZR01052272">
    <property type="protein sequence ID" value="KKK83324.1"/>
    <property type="molecule type" value="Genomic_DNA"/>
</dbReference>
<feature type="non-terminal residue" evidence="1">
    <location>
        <position position="1"/>
    </location>
</feature>
<evidence type="ECO:0000313" key="1">
    <source>
        <dbReference type="EMBL" id="KKK83324.1"/>
    </source>
</evidence>
<proteinExistence type="predicted"/>
<reference evidence="1" key="1">
    <citation type="journal article" date="2015" name="Nature">
        <title>Complex archaea that bridge the gap between prokaryotes and eukaryotes.</title>
        <authorList>
            <person name="Spang A."/>
            <person name="Saw J.H."/>
            <person name="Jorgensen S.L."/>
            <person name="Zaremba-Niedzwiedzka K."/>
            <person name="Martijn J."/>
            <person name="Lind A.E."/>
            <person name="van Eijk R."/>
            <person name="Schleper C."/>
            <person name="Guy L."/>
            <person name="Ettema T.J."/>
        </authorList>
    </citation>
    <scope>NUCLEOTIDE SEQUENCE</scope>
</reference>
<dbReference type="AlphaFoldDB" id="A0A0F9AY66"/>
<protein>
    <submittedName>
        <fullName evidence="1">Uncharacterized protein</fullName>
    </submittedName>
</protein>
<organism evidence="1">
    <name type="scientific">marine sediment metagenome</name>
    <dbReference type="NCBI Taxonomy" id="412755"/>
    <lineage>
        <taxon>unclassified sequences</taxon>
        <taxon>metagenomes</taxon>
        <taxon>ecological metagenomes</taxon>
    </lineage>
</organism>